<dbReference type="PANTHER" id="PTHR36923:SF3">
    <property type="entry name" value="FERREDOXIN"/>
    <property type="match status" value="1"/>
</dbReference>
<protein>
    <submittedName>
        <fullName evidence="7">Unannotated protein</fullName>
    </submittedName>
</protein>
<evidence type="ECO:0000313" key="8">
    <source>
        <dbReference type="EMBL" id="CAB4998405.1"/>
    </source>
</evidence>
<dbReference type="GO" id="GO:0051536">
    <property type="term" value="F:iron-sulfur cluster binding"/>
    <property type="evidence" value="ECO:0007669"/>
    <property type="project" value="UniProtKB-KW"/>
</dbReference>
<keyword evidence="2" id="KW-0479">Metal-binding</keyword>
<accession>A0A6J6X965</accession>
<sequence>MALEIKINREICMGSGNCSFWAPETFDLDDDGVAIVTSIDGSPEEKVILAAQGCPTQAISIIKDGEVIVQGAPS</sequence>
<evidence type="ECO:0000256" key="4">
    <source>
        <dbReference type="ARBA" id="ARBA00023004"/>
    </source>
</evidence>
<keyword evidence="5" id="KW-0411">Iron-sulfur</keyword>
<dbReference type="GO" id="GO:0046872">
    <property type="term" value="F:metal ion binding"/>
    <property type="evidence" value="ECO:0007669"/>
    <property type="project" value="UniProtKB-KW"/>
</dbReference>
<dbReference type="EMBL" id="CAFBOR010000221">
    <property type="protein sequence ID" value="CAB4998405.1"/>
    <property type="molecule type" value="Genomic_DNA"/>
</dbReference>
<dbReference type="EMBL" id="CAEZWM010000036">
    <property type="protein sequence ID" value="CAB4651692.1"/>
    <property type="molecule type" value="Genomic_DNA"/>
</dbReference>
<proteinExistence type="predicted"/>
<dbReference type="InterPro" id="IPR051269">
    <property type="entry name" value="Fe-S_cluster_ET"/>
</dbReference>
<keyword evidence="4" id="KW-0408">Iron</keyword>
<evidence type="ECO:0000256" key="5">
    <source>
        <dbReference type="ARBA" id="ARBA00023014"/>
    </source>
</evidence>
<reference evidence="7" key="1">
    <citation type="submission" date="2020-05" db="EMBL/GenBank/DDBJ databases">
        <authorList>
            <person name="Chiriac C."/>
            <person name="Salcher M."/>
            <person name="Ghai R."/>
            <person name="Kavagutti S V."/>
        </authorList>
    </citation>
    <scope>NUCLEOTIDE SEQUENCE</scope>
</reference>
<gene>
    <name evidence="6" type="ORF">UFOPK2242_00450</name>
    <name evidence="7" type="ORF">UFOPK2925_01545</name>
    <name evidence="8" type="ORF">UFOPK3974_01354</name>
</gene>
<evidence type="ECO:0000256" key="2">
    <source>
        <dbReference type="ARBA" id="ARBA00022723"/>
    </source>
</evidence>
<evidence type="ECO:0000313" key="7">
    <source>
        <dbReference type="EMBL" id="CAB4791994.1"/>
    </source>
</evidence>
<name>A0A6J6X965_9ZZZZ</name>
<keyword evidence="3" id="KW-0249">Electron transport</keyword>
<dbReference type="Pfam" id="PF13459">
    <property type="entry name" value="Fer4_15"/>
    <property type="match status" value="1"/>
</dbReference>
<organism evidence="7">
    <name type="scientific">freshwater metagenome</name>
    <dbReference type="NCBI Taxonomy" id="449393"/>
    <lineage>
        <taxon>unclassified sequences</taxon>
        <taxon>metagenomes</taxon>
        <taxon>ecological metagenomes</taxon>
    </lineage>
</organism>
<evidence type="ECO:0000256" key="1">
    <source>
        <dbReference type="ARBA" id="ARBA00022448"/>
    </source>
</evidence>
<dbReference type="AlphaFoldDB" id="A0A6J6X965"/>
<dbReference type="PANTHER" id="PTHR36923">
    <property type="entry name" value="FERREDOXIN"/>
    <property type="match status" value="1"/>
</dbReference>
<evidence type="ECO:0000313" key="6">
    <source>
        <dbReference type="EMBL" id="CAB4651692.1"/>
    </source>
</evidence>
<evidence type="ECO:0000256" key="3">
    <source>
        <dbReference type="ARBA" id="ARBA00022982"/>
    </source>
</evidence>
<keyword evidence="1" id="KW-0813">Transport</keyword>
<dbReference type="EMBL" id="CAEZZU010000292">
    <property type="protein sequence ID" value="CAB4791994.1"/>
    <property type="molecule type" value="Genomic_DNA"/>
</dbReference>
<dbReference type="SUPFAM" id="SSF54862">
    <property type="entry name" value="4Fe-4S ferredoxins"/>
    <property type="match status" value="1"/>
</dbReference>
<dbReference type="Gene3D" id="3.30.70.20">
    <property type="match status" value="1"/>
</dbReference>